<dbReference type="Pfam" id="PF18306">
    <property type="entry name" value="LDcluster4"/>
    <property type="match status" value="1"/>
</dbReference>
<gene>
    <name evidence="1" type="ORF">A2304_03055</name>
</gene>
<dbReference type="EMBL" id="MGFE01000017">
    <property type="protein sequence ID" value="OGL98655.1"/>
    <property type="molecule type" value="Genomic_DNA"/>
</dbReference>
<dbReference type="InterPro" id="IPR052341">
    <property type="entry name" value="LOG_family_nucleotidases"/>
</dbReference>
<dbReference type="Gene3D" id="3.40.50.450">
    <property type="match status" value="1"/>
</dbReference>
<dbReference type="PANTHER" id="PTHR43393">
    <property type="entry name" value="CYTOKININ RIBOSIDE 5'-MONOPHOSPHATE PHOSPHORIBOHYDROLASE"/>
    <property type="match status" value="1"/>
</dbReference>
<evidence type="ECO:0008006" key="3">
    <source>
        <dbReference type="Google" id="ProtNLM"/>
    </source>
</evidence>
<dbReference type="AlphaFoldDB" id="A0A1F7W769"/>
<sequence>MNRKLQIGVMGSAADLNYGDEVSKLAERVGELLAERGAIVVYGAEKDYDSLSTAAARGAKRKGGMTVGVTYGKGKDIWDKEGNTDMIVVTGLERGGGREFVLVNSCDAIIAISGGSGTLTEIAIAYQSNLPMVALTGVGGWSEKLAGQFVDARERRRVIAAATPEEAVEIAIREASQH</sequence>
<reference evidence="1 2" key="1">
    <citation type="journal article" date="2016" name="Nat. Commun.">
        <title>Thousands of microbial genomes shed light on interconnected biogeochemical processes in an aquifer system.</title>
        <authorList>
            <person name="Anantharaman K."/>
            <person name="Brown C.T."/>
            <person name="Hug L.A."/>
            <person name="Sharon I."/>
            <person name="Castelle C.J."/>
            <person name="Probst A.J."/>
            <person name="Thomas B.C."/>
            <person name="Singh A."/>
            <person name="Wilkins M.J."/>
            <person name="Karaoz U."/>
            <person name="Brodie E.L."/>
            <person name="Williams K.H."/>
            <person name="Hubbard S.S."/>
            <person name="Banfield J.F."/>
        </authorList>
    </citation>
    <scope>NUCLEOTIDE SEQUENCE [LARGE SCALE GENOMIC DNA]</scope>
</reference>
<comment type="caution">
    <text evidence="1">The sequence shown here is derived from an EMBL/GenBank/DDBJ whole genome shotgun (WGS) entry which is preliminary data.</text>
</comment>
<accession>A0A1F7W769</accession>
<dbReference type="SUPFAM" id="SSF102405">
    <property type="entry name" value="MCP/YpsA-like"/>
    <property type="match status" value="1"/>
</dbReference>
<dbReference type="GO" id="GO:0005829">
    <property type="term" value="C:cytosol"/>
    <property type="evidence" value="ECO:0007669"/>
    <property type="project" value="TreeGrafter"/>
</dbReference>
<evidence type="ECO:0000313" key="2">
    <source>
        <dbReference type="Proteomes" id="UP000176501"/>
    </source>
</evidence>
<organism evidence="1 2">
    <name type="scientific">Candidatus Uhrbacteria bacterium RIFOXYB2_FULL_57_15</name>
    <dbReference type="NCBI Taxonomy" id="1802422"/>
    <lineage>
        <taxon>Bacteria</taxon>
        <taxon>Candidatus Uhriibacteriota</taxon>
    </lineage>
</organism>
<evidence type="ECO:0000313" key="1">
    <source>
        <dbReference type="EMBL" id="OGL98655.1"/>
    </source>
</evidence>
<protein>
    <recommendedName>
        <fullName evidence="3">TIGR00725 family protein</fullName>
    </recommendedName>
</protein>
<dbReference type="Proteomes" id="UP000176501">
    <property type="component" value="Unassembled WGS sequence"/>
</dbReference>
<dbReference type="InterPro" id="IPR041164">
    <property type="entry name" value="LDcluster4"/>
</dbReference>
<dbReference type="PANTHER" id="PTHR43393:SF3">
    <property type="entry name" value="LYSINE DECARBOXYLASE-LIKE PROTEIN"/>
    <property type="match status" value="1"/>
</dbReference>
<proteinExistence type="predicted"/>
<name>A0A1F7W769_9BACT</name>